<dbReference type="Gene3D" id="1.10.287.110">
    <property type="entry name" value="DnaJ domain"/>
    <property type="match status" value="1"/>
</dbReference>
<sequence length="792" mass="85587">MAEEGGGEDEELLKQAQAMAEKVCSSFPEAVRAAKLPKVREGILKRLKATATAGGSAGKAVAESAPASAASPSSSQGPPPPAAAHQLQLQPQPQQPAAPPAPDAAAAAATAAATPAPPPPPPPPSEEALIEPLPGIEACGDEPWFADAAVRGALRTNAAAAHAALKINVKSPAEEILRICPGNDRILGAKAVLRLGGASLGGYSENDVAYAYRQLSRALHPDKNPEIPQAPVAFKRLSDAADELRQGLVHARSQLEVLCAVFGRAPSPELHERPQEALFAEATRLVTAVLAVTGEGEVPPAALERSRAAFAGCLKPWCDGPSLLVSWFDDARLLEIVSGHTVRGAYDCSPKRLRAQFLCLLNRVAMAEATRQNDCVRSNWHEVMRAFPEVPLWRDLLERLKVRVWSVDVDPPDDPADPEAAGKTAAEEKEPWPPRPKLPEKKPEKAEPKKAVPKVVPGLKRLGAAGEKEEGSVRFPAYRQMMNWRAPGTGPGAAGESKDPICWAWVSRKACRNGDTCRYLHHIPEGYDVYKASNAMTSYGAQRAAIEADKQAKELEEKRKKKAEEERRKKEEEENRPAPRPPTSRWARKWRAAIEAILPVGREGAVPATDPEVRLLGAALWRDVAEWAEPFFRPDPGSKFQPPPSPLELFTSEPDSEAQWAFVPVADLLLIVGQGIVGATAEGVFTNGQKGYVRETFAEATERLGKKRAEQGKDKKPDTPDPKTAEEGAKKSDSKDEADADMEVVEEEKDASMEVIEDDQDDERKAEKGGDGAEFRSFMKKAAGARSRSPRR</sequence>
<dbReference type="PROSITE" id="PS50076">
    <property type="entry name" value="DNAJ_2"/>
    <property type="match status" value="1"/>
</dbReference>
<dbReference type="Pfam" id="PF00226">
    <property type="entry name" value="DnaJ"/>
    <property type="match status" value="1"/>
</dbReference>
<evidence type="ECO:0000259" key="7">
    <source>
        <dbReference type="PROSITE" id="PS50076"/>
    </source>
</evidence>
<feature type="compositionally biased region" description="Low complexity" evidence="6">
    <location>
        <begin position="83"/>
        <end position="92"/>
    </location>
</feature>
<protein>
    <recommendedName>
        <fullName evidence="11">C3H1-type domain-containing protein</fullName>
    </recommendedName>
</protein>
<feature type="compositionally biased region" description="Basic and acidic residues" evidence="6">
    <location>
        <begin position="550"/>
        <end position="577"/>
    </location>
</feature>
<dbReference type="SUPFAM" id="SSF90229">
    <property type="entry name" value="CCCH zinc finger"/>
    <property type="match status" value="1"/>
</dbReference>
<evidence type="ECO:0000256" key="5">
    <source>
        <dbReference type="PROSITE-ProRule" id="PRU00723"/>
    </source>
</evidence>
<feature type="domain" description="C3H1-type" evidence="8">
    <location>
        <begin position="496"/>
        <end position="524"/>
    </location>
</feature>
<dbReference type="InterPro" id="IPR036855">
    <property type="entry name" value="Znf_CCCH_sf"/>
</dbReference>
<evidence type="ECO:0000256" key="3">
    <source>
        <dbReference type="ARBA" id="ARBA00022771"/>
    </source>
</evidence>
<feature type="compositionally biased region" description="Basic and acidic residues" evidence="6">
    <location>
        <begin position="425"/>
        <end position="450"/>
    </location>
</feature>
<feature type="compositionally biased region" description="Acidic residues" evidence="6">
    <location>
        <begin position="738"/>
        <end position="761"/>
    </location>
</feature>
<feature type="compositionally biased region" description="Basic and acidic residues" evidence="6">
    <location>
        <begin position="703"/>
        <end position="737"/>
    </location>
</feature>
<dbReference type="PANTHER" id="PTHR13037">
    <property type="entry name" value="FORMIN"/>
    <property type="match status" value="1"/>
</dbReference>
<proteinExistence type="predicted"/>
<dbReference type="PROSITE" id="PS50103">
    <property type="entry name" value="ZF_C3H1"/>
    <property type="match status" value="1"/>
</dbReference>
<feature type="compositionally biased region" description="Pro residues" evidence="6">
    <location>
        <begin position="93"/>
        <end position="102"/>
    </location>
</feature>
<dbReference type="InterPro" id="IPR036869">
    <property type="entry name" value="J_dom_sf"/>
</dbReference>
<keyword evidence="1" id="KW-0945">Host-virus interaction</keyword>
<evidence type="ECO:0000256" key="1">
    <source>
        <dbReference type="ARBA" id="ARBA00022581"/>
    </source>
</evidence>
<evidence type="ECO:0000256" key="4">
    <source>
        <dbReference type="ARBA" id="ARBA00022833"/>
    </source>
</evidence>
<evidence type="ECO:0008006" key="11">
    <source>
        <dbReference type="Google" id="ProtNLM"/>
    </source>
</evidence>
<dbReference type="SUPFAM" id="SSF46565">
    <property type="entry name" value="Chaperone J-domain"/>
    <property type="match status" value="1"/>
</dbReference>
<accession>A0ABN9WKC3</accession>
<feature type="region of interest" description="Disordered" evidence="6">
    <location>
        <begin position="703"/>
        <end position="792"/>
    </location>
</feature>
<feature type="zinc finger region" description="C3H1-type" evidence="5">
    <location>
        <begin position="496"/>
        <end position="524"/>
    </location>
</feature>
<feature type="region of interest" description="Disordered" evidence="6">
    <location>
        <begin position="408"/>
        <end position="451"/>
    </location>
</feature>
<dbReference type="Proteomes" id="UP001189429">
    <property type="component" value="Unassembled WGS sequence"/>
</dbReference>
<evidence type="ECO:0000256" key="6">
    <source>
        <dbReference type="SAM" id="MobiDB-lite"/>
    </source>
</evidence>
<feature type="compositionally biased region" description="Basic and acidic residues" evidence="6">
    <location>
        <begin position="762"/>
        <end position="774"/>
    </location>
</feature>
<dbReference type="InterPro" id="IPR000571">
    <property type="entry name" value="Znf_CCCH"/>
</dbReference>
<comment type="caution">
    <text evidence="9">The sequence shown here is derived from an EMBL/GenBank/DDBJ whole genome shotgun (WGS) entry which is preliminary data.</text>
</comment>
<feature type="compositionally biased region" description="Low complexity" evidence="6">
    <location>
        <begin position="50"/>
        <end position="76"/>
    </location>
</feature>
<feature type="region of interest" description="Disordered" evidence="6">
    <location>
        <begin position="550"/>
        <end position="586"/>
    </location>
</feature>
<gene>
    <name evidence="9" type="ORF">PCOR1329_LOCUS68198</name>
</gene>
<feature type="compositionally biased region" description="Low complexity" evidence="6">
    <location>
        <begin position="103"/>
        <end position="114"/>
    </location>
</feature>
<keyword evidence="4 5" id="KW-0862">Zinc</keyword>
<dbReference type="PANTHER" id="PTHR13037:SF24">
    <property type="entry name" value="POLYCOMB PROTEIN PCL-RELATED"/>
    <property type="match status" value="1"/>
</dbReference>
<keyword evidence="10" id="KW-1185">Reference proteome</keyword>
<evidence type="ECO:0000256" key="2">
    <source>
        <dbReference type="ARBA" id="ARBA00022723"/>
    </source>
</evidence>
<feature type="compositionally biased region" description="Pro residues" evidence="6">
    <location>
        <begin position="115"/>
        <end position="125"/>
    </location>
</feature>
<organism evidence="9 10">
    <name type="scientific">Prorocentrum cordatum</name>
    <dbReference type="NCBI Taxonomy" id="2364126"/>
    <lineage>
        <taxon>Eukaryota</taxon>
        <taxon>Sar</taxon>
        <taxon>Alveolata</taxon>
        <taxon>Dinophyceae</taxon>
        <taxon>Prorocentrales</taxon>
        <taxon>Prorocentraceae</taxon>
        <taxon>Prorocentrum</taxon>
    </lineage>
</organism>
<reference evidence="9" key="1">
    <citation type="submission" date="2023-10" db="EMBL/GenBank/DDBJ databases">
        <authorList>
            <person name="Chen Y."/>
            <person name="Shah S."/>
            <person name="Dougan E. K."/>
            <person name="Thang M."/>
            <person name="Chan C."/>
        </authorList>
    </citation>
    <scope>NUCLEOTIDE SEQUENCE [LARGE SCALE GENOMIC DNA]</scope>
</reference>
<evidence type="ECO:0000313" key="10">
    <source>
        <dbReference type="Proteomes" id="UP001189429"/>
    </source>
</evidence>
<keyword evidence="2 5" id="KW-0479">Metal-binding</keyword>
<keyword evidence="3 5" id="KW-0863">Zinc-finger</keyword>
<feature type="region of interest" description="Disordered" evidence="6">
    <location>
        <begin position="50"/>
        <end position="130"/>
    </location>
</feature>
<dbReference type="EMBL" id="CAUYUJ010018882">
    <property type="protein sequence ID" value="CAK0886998.1"/>
    <property type="molecule type" value="Genomic_DNA"/>
</dbReference>
<evidence type="ECO:0000259" key="8">
    <source>
        <dbReference type="PROSITE" id="PS50103"/>
    </source>
</evidence>
<name>A0ABN9WKC3_9DINO</name>
<dbReference type="CDD" id="cd06257">
    <property type="entry name" value="DnaJ"/>
    <property type="match status" value="1"/>
</dbReference>
<dbReference type="InterPro" id="IPR001623">
    <property type="entry name" value="DnaJ_domain"/>
</dbReference>
<feature type="domain" description="J" evidence="7">
    <location>
        <begin position="182"/>
        <end position="259"/>
    </location>
</feature>
<evidence type="ECO:0000313" key="9">
    <source>
        <dbReference type="EMBL" id="CAK0886998.1"/>
    </source>
</evidence>